<accession>A0A6M3X536</accession>
<proteinExistence type="predicted"/>
<evidence type="ECO:0000313" key="1">
    <source>
        <dbReference type="EMBL" id="QJH92854.1"/>
    </source>
</evidence>
<organism evidence="1">
    <name type="scientific">viral metagenome</name>
    <dbReference type="NCBI Taxonomy" id="1070528"/>
    <lineage>
        <taxon>unclassified sequences</taxon>
        <taxon>metagenomes</taxon>
        <taxon>organismal metagenomes</taxon>
    </lineage>
</organism>
<sequence length="59" mass="6736">MKNLCFWLDAGVADIRHQFRMGAASSMNELFRFLSSDRPTGSIPSMFVKIKTSIRNLLE</sequence>
<dbReference type="EMBL" id="MT143926">
    <property type="protein sequence ID" value="QJH92854.1"/>
    <property type="molecule type" value="Genomic_DNA"/>
</dbReference>
<protein>
    <submittedName>
        <fullName evidence="1">Uncharacterized protein</fullName>
    </submittedName>
</protein>
<reference evidence="1" key="1">
    <citation type="submission" date="2020-03" db="EMBL/GenBank/DDBJ databases">
        <title>The deep terrestrial virosphere.</title>
        <authorList>
            <person name="Holmfeldt K."/>
            <person name="Nilsson E."/>
            <person name="Simone D."/>
            <person name="Lopez-Fernandez M."/>
            <person name="Wu X."/>
            <person name="de Brujin I."/>
            <person name="Lundin D."/>
            <person name="Andersson A."/>
            <person name="Bertilsson S."/>
            <person name="Dopson M."/>
        </authorList>
    </citation>
    <scope>NUCLEOTIDE SEQUENCE</scope>
    <source>
        <strain evidence="1">MM171A02302</strain>
    </source>
</reference>
<name>A0A6M3X536_9ZZZZ</name>
<dbReference type="AlphaFoldDB" id="A0A6M3X536"/>
<gene>
    <name evidence="1" type="ORF">MM171A02302_0004</name>
</gene>